<evidence type="ECO:0000313" key="1">
    <source>
        <dbReference type="EMBL" id="DAD73942.1"/>
    </source>
</evidence>
<sequence>MIRLTFETCKNGCYETGIKEFTDEEYQKLLNDKGEVIMSVPAYNRELSTMEYISKAQELLNLTVELCLKMSKKYTYFGRAKTYEYAREIMDSLLIANSLNVKTDYEQRTKHLKRALGLLACLSNHLMTIMPYIKFQKTIIDKNGEKQIVENGEKKQKKLTRIAILISDCEKLTKGVIKKDKERLGV</sequence>
<accession>A0A8S5LV94</accession>
<protein>
    <submittedName>
        <fullName evidence="1">Uncharacterized protein</fullName>
    </submittedName>
</protein>
<name>A0A8S5LV94_9CAUD</name>
<dbReference type="EMBL" id="BK014748">
    <property type="protein sequence ID" value="DAD73942.1"/>
    <property type="molecule type" value="Genomic_DNA"/>
</dbReference>
<reference evidence="1" key="1">
    <citation type="journal article" date="2021" name="Proc. Natl. Acad. Sci. U.S.A.">
        <title>A Catalog of Tens of Thousands of Viruses from Human Metagenomes Reveals Hidden Associations with Chronic Diseases.</title>
        <authorList>
            <person name="Tisza M.J."/>
            <person name="Buck C.B."/>
        </authorList>
    </citation>
    <scope>NUCLEOTIDE SEQUENCE</scope>
    <source>
        <strain evidence="1">CtFn287</strain>
    </source>
</reference>
<proteinExistence type="predicted"/>
<organism evidence="1">
    <name type="scientific">Siphoviridae sp. ctFn287</name>
    <dbReference type="NCBI Taxonomy" id="2826215"/>
    <lineage>
        <taxon>Viruses</taxon>
        <taxon>Duplodnaviria</taxon>
        <taxon>Heunggongvirae</taxon>
        <taxon>Uroviricota</taxon>
        <taxon>Caudoviricetes</taxon>
    </lineage>
</organism>